<evidence type="ECO:0000256" key="1">
    <source>
        <dbReference type="SAM" id="MobiDB-lite"/>
    </source>
</evidence>
<keyword evidence="3" id="KW-1185">Reference proteome</keyword>
<geneLocation type="plasmid" evidence="2 3">
    <name>unnamed</name>
</geneLocation>
<evidence type="ECO:0000313" key="2">
    <source>
        <dbReference type="EMBL" id="QPT43575.1"/>
    </source>
</evidence>
<reference evidence="2 3" key="1">
    <citation type="submission" date="2020-12" db="EMBL/GenBank/DDBJ databases">
        <title>FDA dAtabase for Regulatory Grade micrObial Sequences (FDA-ARGOS): Supporting development and validation of Infectious Disease Dx tests.</title>
        <authorList>
            <person name="Sproer C."/>
            <person name="Gronow S."/>
            <person name="Severitt S."/>
            <person name="Schroder I."/>
            <person name="Tallon L."/>
            <person name="Sadzewicz L."/>
            <person name="Zhao X."/>
            <person name="Boylan J."/>
            <person name="Ott S."/>
            <person name="Bowen H."/>
            <person name="Vavikolanu K."/>
            <person name="Mehta A."/>
            <person name="Aluvathingal J."/>
            <person name="Nadendla S."/>
            <person name="Lowell S."/>
            <person name="Myers T."/>
            <person name="Yan Y."/>
            <person name="Sichtig H."/>
        </authorList>
    </citation>
    <scope>NUCLEOTIDE SEQUENCE [LARGE SCALE GENOMIC DNA]</scope>
    <source>
        <strain evidence="2 3">FDAARGOS_869</strain>
        <plasmid evidence="2 3">unnamed</plasmid>
    </source>
</reference>
<accession>A0A7T3BX78</accession>
<sequence>MADMVVAQPVVTPAPQPQPQPRYNDYNSPMVAGRDYAPPAPIPAPQPMIIYDDKDDDEPTAPAQRRLCRLSIHRSWLMCMVHAPPQQHAKNRLGR</sequence>
<protein>
    <submittedName>
        <fullName evidence="2">Uncharacterized protein</fullName>
    </submittedName>
</protein>
<evidence type="ECO:0000313" key="3">
    <source>
        <dbReference type="Proteomes" id="UP000594834"/>
    </source>
</evidence>
<dbReference type="RefSeq" id="WP_197940209.1">
    <property type="nucleotide sequence ID" value="NZ_CP065727.1"/>
</dbReference>
<dbReference type="EMBL" id="CP065727">
    <property type="protein sequence ID" value="QPT43575.1"/>
    <property type="molecule type" value="Genomic_DNA"/>
</dbReference>
<name>A0A7T3BX78_MORNO</name>
<gene>
    <name evidence="2" type="ORF">I6G26_00340</name>
</gene>
<keyword evidence="2" id="KW-0614">Plasmid</keyword>
<feature type="region of interest" description="Disordered" evidence="1">
    <location>
        <begin position="1"/>
        <end position="61"/>
    </location>
</feature>
<feature type="compositionally biased region" description="Low complexity" evidence="1">
    <location>
        <begin position="1"/>
        <end position="11"/>
    </location>
</feature>
<proteinExistence type="predicted"/>
<organism evidence="2 3">
    <name type="scientific">Moraxella nonliquefaciens</name>
    <dbReference type="NCBI Taxonomy" id="478"/>
    <lineage>
        <taxon>Bacteria</taxon>
        <taxon>Pseudomonadati</taxon>
        <taxon>Pseudomonadota</taxon>
        <taxon>Gammaproteobacteria</taxon>
        <taxon>Moraxellales</taxon>
        <taxon>Moraxellaceae</taxon>
        <taxon>Moraxella</taxon>
    </lineage>
</organism>
<dbReference type="Proteomes" id="UP000594834">
    <property type="component" value="Plasmid unnamed"/>
</dbReference>